<dbReference type="PANTHER" id="PTHR47466">
    <property type="match status" value="1"/>
</dbReference>
<dbReference type="PANTHER" id="PTHR47466:SF1">
    <property type="entry name" value="METALLOPROTEASE MEP1 (AFU_ORTHOLOGUE AFUA_1G07730)-RELATED"/>
    <property type="match status" value="1"/>
</dbReference>
<dbReference type="OrthoDB" id="536211at2759"/>
<evidence type="ECO:0000256" key="3">
    <source>
        <dbReference type="ARBA" id="ARBA00022723"/>
    </source>
</evidence>
<dbReference type="RefSeq" id="XP_033450206.1">
    <property type="nucleotide sequence ID" value="XM_033595676.1"/>
</dbReference>
<evidence type="ECO:0000256" key="6">
    <source>
        <dbReference type="ARBA" id="ARBA00022833"/>
    </source>
</evidence>
<name>A0A6A5RS32_9PLEO</name>
<keyword evidence="6" id="KW-0862">Zinc</keyword>
<dbReference type="AlphaFoldDB" id="A0A6A5RS32"/>
<keyword evidence="2" id="KW-0645">Protease</keyword>
<sequence length="120" mass="13222">DPITNAVVLSHSAVWGSNVTGRDLELTAVHEIRHWFGINHTFLSGCVGLSDGIVDTPVEDVANLTSWGCAARDTCPDQLGLDPVRNYMGYTYDACKTEFSPGQVERMRAIFEILRMPKVP</sequence>
<keyword evidence="11" id="KW-1185">Reference proteome</keyword>
<proteinExistence type="inferred from homology"/>
<keyword evidence="4" id="KW-0732">Signal</keyword>
<dbReference type="EMBL" id="ML978964">
    <property type="protein sequence ID" value="KAF1929958.1"/>
    <property type="molecule type" value="Genomic_DNA"/>
</dbReference>
<evidence type="ECO:0000256" key="7">
    <source>
        <dbReference type="ARBA" id="ARBA00023049"/>
    </source>
</evidence>
<reference evidence="10" key="1">
    <citation type="journal article" date="2020" name="Stud. Mycol.">
        <title>101 Dothideomycetes genomes: a test case for predicting lifestyles and emergence of pathogens.</title>
        <authorList>
            <person name="Haridas S."/>
            <person name="Albert R."/>
            <person name="Binder M."/>
            <person name="Bloem J."/>
            <person name="Labutti K."/>
            <person name="Salamov A."/>
            <person name="Andreopoulos B."/>
            <person name="Baker S."/>
            <person name="Barry K."/>
            <person name="Bills G."/>
            <person name="Bluhm B."/>
            <person name="Cannon C."/>
            <person name="Castanera R."/>
            <person name="Culley D."/>
            <person name="Daum C."/>
            <person name="Ezra D."/>
            <person name="Gonzalez J."/>
            <person name="Henrissat B."/>
            <person name="Kuo A."/>
            <person name="Liang C."/>
            <person name="Lipzen A."/>
            <person name="Lutzoni F."/>
            <person name="Magnuson J."/>
            <person name="Mondo S."/>
            <person name="Nolan M."/>
            <person name="Ohm R."/>
            <person name="Pangilinan J."/>
            <person name="Park H.-J."/>
            <person name="Ramirez L."/>
            <person name="Alfaro M."/>
            <person name="Sun H."/>
            <person name="Tritt A."/>
            <person name="Yoshinaga Y."/>
            <person name="Zwiers L.-H."/>
            <person name="Turgeon B."/>
            <person name="Goodwin S."/>
            <person name="Spatafora J."/>
            <person name="Crous P."/>
            <person name="Grigoriev I."/>
        </authorList>
    </citation>
    <scope>NUCLEOTIDE SEQUENCE</scope>
    <source>
        <strain evidence="10">CBS 183.55</strain>
    </source>
</reference>
<evidence type="ECO:0000259" key="9">
    <source>
        <dbReference type="Pfam" id="PF05572"/>
    </source>
</evidence>
<dbReference type="GeneID" id="54353343"/>
<evidence type="ECO:0000313" key="11">
    <source>
        <dbReference type="Proteomes" id="UP000800082"/>
    </source>
</evidence>
<dbReference type="InterPro" id="IPR008754">
    <property type="entry name" value="Peptidase_M43"/>
</dbReference>
<dbReference type="Proteomes" id="UP000800082">
    <property type="component" value="Unassembled WGS sequence"/>
</dbReference>
<organism evidence="10 11">
    <name type="scientific">Didymella exigua CBS 183.55</name>
    <dbReference type="NCBI Taxonomy" id="1150837"/>
    <lineage>
        <taxon>Eukaryota</taxon>
        <taxon>Fungi</taxon>
        <taxon>Dikarya</taxon>
        <taxon>Ascomycota</taxon>
        <taxon>Pezizomycotina</taxon>
        <taxon>Dothideomycetes</taxon>
        <taxon>Pleosporomycetidae</taxon>
        <taxon>Pleosporales</taxon>
        <taxon>Pleosporineae</taxon>
        <taxon>Didymellaceae</taxon>
        <taxon>Didymella</taxon>
    </lineage>
</organism>
<evidence type="ECO:0000256" key="8">
    <source>
        <dbReference type="ARBA" id="ARBA00023157"/>
    </source>
</evidence>
<gene>
    <name evidence="10" type="ORF">M421DRAFT_59357</name>
</gene>
<dbReference type="InterPro" id="IPR024079">
    <property type="entry name" value="MetalloPept_cat_dom_sf"/>
</dbReference>
<keyword evidence="7" id="KW-0482">Metalloprotease</keyword>
<dbReference type="Gene3D" id="3.40.390.10">
    <property type="entry name" value="Collagenase (Catalytic Domain)"/>
    <property type="match status" value="1"/>
</dbReference>
<evidence type="ECO:0000256" key="2">
    <source>
        <dbReference type="ARBA" id="ARBA00022670"/>
    </source>
</evidence>
<protein>
    <recommendedName>
        <fullName evidence="9">Peptidase M43 pregnancy-associated plasma-A domain-containing protein</fullName>
    </recommendedName>
</protein>
<evidence type="ECO:0000256" key="1">
    <source>
        <dbReference type="ARBA" id="ARBA00008721"/>
    </source>
</evidence>
<keyword evidence="5" id="KW-0378">Hydrolase</keyword>
<keyword evidence="3" id="KW-0479">Metal-binding</keyword>
<accession>A0A6A5RS32</accession>
<dbReference type="Pfam" id="PF05572">
    <property type="entry name" value="Peptidase_M43"/>
    <property type="match status" value="1"/>
</dbReference>
<dbReference type="GO" id="GO:0008237">
    <property type="term" value="F:metallopeptidase activity"/>
    <property type="evidence" value="ECO:0007669"/>
    <property type="project" value="UniProtKB-KW"/>
</dbReference>
<keyword evidence="8" id="KW-1015">Disulfide bond</keyword>
<evidence type="ECO:0000256" key="4">
    <source>
        <dbReference type="ARBA" id="ARBA00022729"/>
    </source>
</evidence>
<evidence type="ECO:0000256" key="5">
    <source>
        <dbReference type="ARBA" id="ARBA00022801"/>
    </source>
</evidence>
<evidence type="ECO:0000313" key="10">
    <source>
        <dbReference type="EMBL" id="KAF1929958.1"/>
    </source>
</evidence>
<feature type="domain" description="Peptidase M43 pregnancy-associated plasma-A" evidence="9">
    <location>
        <begin position="18"/>
        <end position="111"/>
    </location>
</feature>
<feature type="non-terminal residue" evidence="10">
    <location>
        <position position="1"/>
    </location>
</feature>
<comment type="similarity">
    <text evidence="1">Belongs to the peptidase M43B family.</text>
</comment>
<dbReference type="GO" id="GO:0006508">
    <property type="term" value="P:proteolysis"/>
    <property type="evidence" value="ECO:0007669"/>
    <property type="project" value="UniProtKB-KW"/>
</dbReference>
<dbReference type="SUPFAM" id="SSF55486">
    <property type="entry name" value="Metalloproteases ('zincins'), catalytic domain"/>
    <property type="match status" value="1"/>
</dbReference>
<dbReference type="GO" id="GO:0046872">
    <property type="term" value="F:metal ion binding"/>
    <property type="evidence" value="ECO:0007669"/>
    <property type="project" value="UniProtKB-KW"/>
</dbReference>